<accession>A0A382XJG5</accession>
<keyword evidence="2" id="KW-0238">DNA-binding</keyword>
<dbReference type="PANTHER" id="PTHR43537">
    <property type="entry name" value="TRANSCRIPTIONAL REGULATOR, GNTR FAMILY"/>
    <property type="match status" value="1"/>
</dbReference>
<sequence length="249" mass="27675">VPNVNPVGSSPAAPTLTLEDLPDSIAVGGSAGIAAQLRRAILGGTYGFNERLPSERYLAEHFGASRGTIREALRRLQEMNMVSRQVGSGTFVTYREMSGQMEIADVTSPLELIDVRFGIEPQMVRLAVANATLVDIERLRRALEQVESAADDPAAFTLADSEFHLALAECTRNRLIVWLYQLVNEIRGHGQWSAMRDKILTPERIAEYNVHHRDLYNSIASRNLERAVDTISRHLERARTDLVGANNNR</sequence>
<feature type="non-terminal residue" evidence="5">
    <location>
        <position position="249"/>
    </location>
</feature>
<dbReference type="GO" id="GO:0003700">
    <property type="term" value="F:DNA-binding transcription factor activity"/>
    <property type="evidence" value="ECO:0007669"/>
    <property type="project" value="InterPro"/>
</dbReference>
<dbReference type="SMART" id="SM00895">
    <property type="entry name" value="FCD"/>
    <property type="match status" value="1"/>
</dbReference>
<protein>
    <recommendedName>
        <fullName evidence="4">HTH gntR-type domain-containing protein</fullName>
    </recommendedName>
</protein>
<proteinExistence type="predicted"/>
<dbReference type="Gene3D" id="1.20.120.530">
    <property type="entry name" value="GntR ligand-binding domain-like"/>
    <property type="match status" value="1"/>
</dbReference>
<dbReference type="AlphaFoldDB" id="A0A382XJG5"/>
<organism evidence="5">
    <name type="scientific">marine metagenome</name>
    <dbReference type="NCBI Taxonomy" id="408172"/>
    <lineage>
        <taxon>unclassified sequences</taxon>
        <taxon>metagenomes</taxon>
        <taxon>ecological metagenomes</taxon>
    </lineage>
</organism>
<evidence type="ECO:0000313" key="5">
    <source>
        <dbReference type="EMBL" id="SVD71286.1"/>
    </source>
</evidence>
<dbReference type="Gene3D" id="1.10.10.10">
    <property type="entry name" value="Winged helix-like DNA-binding domain superfamily/Winged helix DNA-binding domain"/>
    <property type="match status" value="1"/>
</dbReference>
<feature type="domain" description="HTH gntR-type" evidence="4">
    <location>
        <begin position="27"/>
        <end position="95"/>
    </location>
</feature>
<evidence type="ECO:0000256" key="3">
    <source>
        <dbReference type="ARBA" id="ARBA00023163"/>
    </source>
</evidence>
<dbReference type="PRINTS" id="PR00035">
    <property type="entry name" value="HTHGNTR"/>
</dbReference>
<keyword evidence="1" id="KW-0805">Transcription regulation</keyword>
<dbReference type="InterPro" id="IPR011711">
    <property type="entry name" value="GntR_C"/>
</dbReference>
<dbReference type="InterPro" id="IPR000524">
    <property type="entry name" value="Tscrpt_reg_HTH_GntR"/>
</dbReference>
<dbReference type="SUPFAM" id="SSF48008">
    <property type="entry name" value="GntR ligand-binding domain-like"/>
    <property type="match status" value="1"/>
</dbReference>
<dbReference type="SMART" id="SM00345">
    <property type="entry name" value="HTH_GNTR"/>
    <property type="match status" value="1"/>
</dbReference>
<evidence type="ECO:0000259" key="4">
    <source>
        <dbReference type="PROSITE" id="PS50949"/>
    </source>
</evidence>
<dbReference type="SUPFAM" id="SSF46785">
    <property type="entry name" value="Winged helix' DNA-binding domain"/>
    <property type="match status" value="1"/>
</dbReference>
<dbReference type="InterPro" id="IPR008920">
    <property type="entry name" value="TF_FadR/GntR_C"/>
</dbReference>
<evidence type="ECO:0000256" key="1">
    <source>
        <dbReference type="ARBA" id="ARBA00023015"/>
    </source>
</evidence>
<keyword evidence="3" id="KW-0804">Transcription</keyword>
<feature type="non-terminal residue" evidence="5">
    <location>
        <position position="1"/>
    </location>
</feature>
<dbReference type="Pfam" id="PF00392">
    <property type="entry name" value="GntR"/>
    <property type="match status" value="1"/>
</dbReference>
<dbReference type="GO" id="GO:0003677">
    <property type="term" value="F:DNA binding"/>
    <property type="evidence" value="ECO:0007669"/>
    <property type="project" value="UniProtKB-KW"/>
</dbReference>
<dbReference type="EMBL" id="UINC01168313">
    <property type="protein sequence ID" value="SVD71286.1"/>
    <property type="molecule type" value="Genomic_DNA"/>
</dbReference>
<reference evidence="5" key="1">
    <citation type="submission" date="2018-05" db="EMBL/GenBank/DDBJ databases">
        <authorList>
            <person name="Lanie J.A."/>
            <person name="Ng W.-L."/>
            <person name="Kazmierczak K.M."/>
            <person name="Andrzejewski T.M."/>
            <person name="Davidsen T.M."/>
            <person name="Wayne K.J."/>
            <person name="Tettelin H."/>
            <person name="Glass J.I."/>
            <person name="Rusch D."/>
            <person name="Podicherti R."/>
            <person name="Tsui H.-C.T."/>
            <person name="Winkler M.E."/>
        </authorList>
    </citation>
    <scope>NUCLEOTIDE SEQUENCE</scope>
</reference>
<evidence type="ECO:0000256" key="2">
    <source>
        <dbReference type="ARBA" id="ARBA00023125"/>
    </source>
</evidence>
<dbReference type="PROSITE" id="PS50949">
    <property type="entry name" value="HTH_GNTR"/>
    <property type="match status" value="1"/>
</dbReference>
<dbReference type="InterPro" id="IPR036390">
    <property type="entry name" value="WH_DNA-bd_sf"/>
</dbReference>
<gene>
    <name evidence="5" type="ORF">METZ01_LOCUS424140</name>
</gene>
<name>A0A382XJG5_9ZZZZ</name>
<dbReference type="PANTHER" id="PTHR43537:SF5">
    <property type="entry name" value="UXU OPERON TRANSCRIPTIONAL REGULATOR"/>
    <property type="match status" value="1"/>
</dbReference>
<dbReference type="Pfam" id="PF07729">
    <property type="entry name" value="FCD"/>
    <property type="match status" value="1"/>
</dbReference>
<dbReference type="InterPro" id="IPR036388">
    <property type="entry name" value="WH-like_DNA-bd_sf"/>
</dbReference>
<dbReference type="CDD" id="cd07377">
    <property type="entry name" value="WHTH_GntR"/>
    <property type="match status" value="1"/>
</dbReference>